<comment type="caution">
    <text evidence="11">The sequence shown here is derived from an EMBL/GenBank/DDBJ whole genome shotgun (WGS) entry which is preliminary data.</text>
</comment>
<feature type="signal peptide" evidence="10">
    <location>
        <begin position="1"/>
        <end position="18"/>
    </location>
</feature>
<evidence type="ECO:0000256" key="10">
    <source>
        <dbReference type="SAM" id="SignalP"/>
    </source>
</evidence>
<dbReference type="GO" id="GO:0006890">
    <property type="term" value="P:retrograde vesicle-mediated transport, Golgi to endoplasmic reticulum"/>
    <property type="evidence" value="ECO:0007669"/>
    <property type="project" value="TreeGrafter"/>
</dbReference>
<evidence type="ECO:0000256" key="4">
    <source>
        <dbReference type="ARBA" id="ARBA00022448"/>
    </source>
</evidence>
<name>A0AA88XM97_PINIB</name>
<keyword evidence="7" id="KW-0472">Membrane</keyword>
<organism evidence="11 12">
    <name type="scientific">Pinctada imbricata</name>
    <name type="common">Atlantic pearl-oyster</name>
    <name type="synonym">Pinctada martensii</name>
    <dbReference type="NCBI Taxonomy" id="66713"/>
    <lineage>
        <taxon>Eukaryota</taxon>
        <taxon>Metazoa</taxon>
        <taxon>Spiralia</taxon>
        <taxon>Lophotrochozoa</taxon>
        <taxon>Mollusca</taxon>
        <taxon>Bivalvia</taxon>
        <taxon>Autobranchia</taxon>
        <taxon>Pteriomorphia</taxon>
        <taxon>Pterioida</taxon>
        <taxon>Pterioidea</taxon>
        <taxon>Pteriidae</taxon>
        <taxon>Pinctada</taxon>
    </lineage>
</organism>
<dbReference type="Pfam" id="PF10191">
    <property type="entry name" value="COG7"/>
    <property type="match status" value="1"/>
</dbReference>
<reference evidence="11" key="1">
    <citation type="submission" date="2019-08" db="EMBL/GenBank/DDBJ databases">
        <title>The improved chromosome-level genome for the pearl oyster Pinctada fucata martensii using PacBio sequencing and Hi-C.</title>
        <authorList>
            <person name="Zheng Z."/>
        </authorList>
    </citation>
    <scope>NUCLEOTIDE SEQUENCE</scope>
    <source>
        <strain evidence="11">ZZ-2019</strain>
        <tissue evidence="11">Adductor muscle</tissue>
    </source>
</reference>
<keyword evidence="4" id="KW-0813">Transport</keyword>
<evidence type="ECO:0000256" key="2">
    <source>
        <dbReference type="ARBA" id="ARBA00005831"/>
    </source>
</evidence>
<evidence type="ECO:0000256" key="6">
    <source>
        <dbReference type="ARBA" id="ARBA00023034"/>
    </source>
</evidence>
<dbReference type="PANTHER" id="PTHR21443:SF0">
    <property type="entry name" value="CONSERVED OLIGOMERIC GOLGI COMPLEX SUBUNIT 7"/>
    <property type="match status" value="1"/>
</dbReference>
<keyword evidence="12" id="KW-1185">Reference proteome</keyword>
<comment type="subcellular location">
    <subcellularLocation>
        <location evidence="1">Golgi apparatus membrane</location>
        <topology evidence="1">Peripheral membrane protein</topology>
    </subcellularLocation>
</comment>
<dbReference type="PANTHER" id="PTHR21443">
    <property type="entry name" value="CONSERVED OLIGOMERIC GOLGI COMPLEX COMPONENT 7"/>
    <property type="match status" value="1"/>
</dbReference>
<evidence type="ECO:0000256" key="9">
    <source>
        <dbReference type="SAM" id="Coils"/>
    </source>
</evidence>
<evidence type="ECO:0000313" key="11">
    <source>
        <dbReference type="EMBL" id="KAK3085428.1"/>
    </source>
</evidence>
<dbReference type="GO" id="GO:0000139">
    <property type="term" value="C:Golgi membrane"/>
    <property type="evidence" value="ECO:0007669"/>
    <property type="project" value="UniProtKB-SubCell"/>
</dbReference>
<keyword evidence="6" id="KW-0333">Golgi apparatus</keyword>
<dbReference type="Proteomes" id="UP001186944">
    <property type="component" value="Unassembled WGS sequence"/>
</dbReference>
<accession>A0AA88XM97</accession>
<keyword evidence="5" id="KW-0653">Protein transport</keyword>
<evidence type="ECO:0000256" key="7">
    <source>
        <dbReference type="ARBA" id="ARBA00023136"/>
    </source>
</evidence>
<evidence type="ECO:0000256" key="1">
    <source>
        <dbReference type="ARBA" id="ARBA00004395"/>
    </source>
</evidence>
<feature type="coiled-coil region" evidence="9">
    <location>
        <begin position="166"/>
        <end position="200"/>
    </location>
</feature>
<dbReference type="GO" id="GO:0006886">
    <property type="term" value="P:intracellular protein transport"/>
    <property type="evidence" value="ECO:0007669"/>
    <property type="project" value="InterPro"/>
</dbReference>
<dbReference type="GO" id="GO:0007030">
    <property type="term" value="P:Golgi organization"/>
    <property type="evidence" value="ECO:0007669"/>
    <property type="project" value="TreeGrafter"/>
</dbReference>
<keyword evidence="10" id="KW-0732">Signal</keyword>
<dbReference type="InterPro" id="IPR019335">
    <property type="entry name" value="COG7"/>
</dbReference>
<feature type="chain" id="PRO_5041651589" description="Conserved oligomeric Golgi complex subunit 7" evidence="10">
    <location>
        <begin position="19"/>
        <end position="832"/>
    </location>
</feature>
<comment type="similarity">
    <text evidence="2">Belongs to the COG7 family.</text>
</comment>
<proteinExistence type="inferred from homology"/>
<evidence type="ECO:0000256" key="8">
    <source>
        <dbReference type="ARBA" id="ARBA00031345"/>
    </source>
</evidence>
<protein>
    <recommendedName>
        <fullName evidence="3">Conserved oligomeric Golgi complex subunit 7</fullName>
    </recommendedName>
    <alternativeName>
        <fullName evidence="8">Component of oligomeric Golgi complex 7</fullName>
    </alternativeName>
</protein>
<dbReference type="GO" id="GO:0017119">
    <property type="term" value="C:Golgi transport complex"/>
    <property type="evidence" value="ECO:0007669"/>
    <property type="project" value="InterPro"/>
</dbReference>
<dbReference type="EMBL" id="VSWD01000012">
    <property type="protein sequence ID" value="KAK3085428.1"/>
    <property type="molecule type" value="Genomic_DNA"/>
</dbReference>
<sequence>MSVQFTFCLFGAWKLVWNFLQEGIELEPFDIICRTILPPEQLNDVICDGVRYYLERNDIIVLVGKLSSLEETKVNQMNISVKGSMRHVQDLTSESWSKETELRDYSKFLDENFDAKEWVNAAFRNQKEPTASKDQYATTLVMKLQMFIQEVNNVVEDSSQQAIQNLPRVIRELDAVKQEAALLQDQMKMVKEDIQKMLLKLDSIKSRMTMAAEALQEADNWTTLSADVEDVFLSQDVQALMLVDTPDYAERCQHLEKLKNRLEAILSPQLVAAFNSQSGGVGTDVYKNLSGIERLPQLYKYYHKCHKSNLLNSWKELVASDKLLIDWLSEFYDHLSSTWHSQIKWCQQVFCDPVPIVCDLITETLQTLDPSLSSCVGTFIQSKDTLSALCDLKQVSERFANGIEHAVESHMKADNTQHVNSLDKLITEIYSPYRPYIAKYKALEEVALAKDLDKIKLDHEEVFETVQLLSASVSKLFAAAKQANQRCLDITDGCGYVFMMEALKTYFSSYCREFRRVLTNIKEKCRTSRRKGEDEDWTHFQHSLRIIQTCGDLIMHMEELDSSIVSSMLHSIAHYTNPGSPVKEMGKLRFFGKVSALHAEAALYLTKKDDIEALESLVVKLEEGDTPSVLEDTMKELCRLSEDVHRFSFDIVFSPLKAYLLEVSTMEIWTSKSAGGALTSDLPTFSLSPQEYITKIGQYMMTLPQHLEPFTMQDNPAVLVALKHGKLPYTDETELPEHPADLWLESIARGSMHLYGEQILKIPELTPHASKQLITDVDYLCNVLDDLGLHASDNLTNILDLLKVTPDDYADVAENKPQRLAHAISAMRNIEL</sequence>
<evidence type="ECO:0000256" key="3">
    <source>
        <dbReference type="ARBA" id="ARBA00020984"/>
    </source>
</evidence>
<keyword evidence="9" id="KW-0175">Coiled coil</keyword>
<dbReference type="AlphaFoldDB" id="A0AA88XM97"/>
<gene>
    <name evidence="11" type="ORF">FSP39_003139</name>
</gene>
<evidence type="ECO:0000256" key="5">
    <source>
        <dbReference type="ARBA" id="ARBA00022927"/>
    </source>
</evidence>
<evidence type="ECO:0000313" key="12">
    <source>
        <dbReference type="Proteomes" id="UP001186944"/>
    </source>
</evidence>